<feature type="compositionally biased region" description="Low complexity" evidence="1">
    <location>
        <begin position="698"/>
        <end position="716"/>
    </location>
</feature>
<dbReference type="EMBL" id="JAUEPT010000002">
    <property type="protein sequence ID" value="KAK0454352.1"/>
    <property type="molecule type" value="Genomic_DNA"/>
</dbReference>
<evidence type="ECO:0000313" key="4">
    <source>
        <dbReference type="Proteomes" id="UP001175226"/>
    </source>
</evidence>
<reference evidence="3" key="1">
    <citation type="submission" date="2023-06" db="EMBL/GenBank/DDBJ databases">
        <authorList>
            <consortium name="Lawrence Berkeley National Laboratory"/>
            <person name="Ahrendt S."/>
            <person name="Sahu N."/>
            <person name="Indic B."/>
            <person name="Wong-Bajracharya J."/>
            <person name="Merenyi Z."/>
            <person name="Ke H.-M."/>
            <person name="Monk M."/>
            <person name="Kocsube S."/>
            <person name="Drula E."/>
            <person name="Lipzen A."/>
            <person name="Balint B."/>
            <person name="Henrissat B."/>
            <person name="Andreopoulos B."/>
            <person name="Martin F.M."/>
            <person name="Harder C.B."/>
            <person name="Rigling D."/>
            <person name="Ford K.L."/>
            <person name="Foster G.D."/>
            <person name="Pangilinan J."/>
            <person name="Papanicolaou A."/>
            <person name="Barry K."/>
            <person name="LaButti K."/>
            <person name="Viragh M."/>
            <person name="Koriabine M."/>
            <person name="Yan M."/>
            <person name="Riley R."/>
            <person name="Champramary S."/>
            <person name="Plett K.L."/>
            <person name="Tsai I.J."/>
            <person name="Slot J."/>
            <person name="Sipos G."/>
            <person name="Plett J."/>
            <person name="Nagy L.G."/>
            <person name="Grigoriev I.V."/>
        </authorList>
    </citation>
    <scope>NUCLEOTIDE SEQUENCE</scope>
    <source>
        <strain evidence="3">FPL87.14</strain>
    </source>
</reference>
<feature type="compositionally biased region" description="Basic and acidic residues" evidence="1">
    <location>
        <begin position="776"/>
        <end position="787"/>
    </location>
</feature>
<name>A0AA39N1D1_9AGAR</name>
<feature type="domain" description="Fungal-type protein kinase" evidence="2">
    <location>
        <begin position="193"/>
        <end position="543"/>
    </location>
</feature>
<keyword evidence="4" id="KW-1185">Reference proteome</keyword>
<feature type="compositionally biased region" description="Low complexity" evidence="1">
    <location>
        <begin position="758"/>
        <end position="774"/>
    </location>
</feature>
<dbReference type="PANTHER" id="PTHR38248:SF2">
    <property type="entry name" value="FUNK1 11"/>
    <property type="match status" value="1"/>
</dbReference>
<dbReference type="InterPro" id="IPR011009">
    <property type="entry name" value="Kinase-like_dom_sf"/>
</dbReference>
<feature type="region of interest" description="Disordered" evidence="1">
    <location>
        <begin position="685"/>
        <end position="719"/>
    </location>
</feature>
<dbReference type="Gene3D" id="1.10.510.10">
    <property type="entry name" value="Transferase(Phosphotransferase) domain 1"/>
    <property type="match status" value="1"/>
</dbReference>
<dbReference type="PANTHER" id="PTHR38248">
    <property type="entry name" value="FUNK1 6"/>
    <property type="match status" value="1"/>
</dbReference>
<sequence length="802" mass="90017">MSQNHGPLRYSTYVASECQDRKTRRTFNDVDQLRETLRKELYGNFLSVTAATDHDPSKAGPGQHVLQVFNRLRRSTSEIDIFIARSNFAPNAERSRWAGIPAEPKNEHELYDSFREIINEILVYFDVSHAGAIVTDKDRSPDDCKQSSTSPDISIISPEIYTSNLSPDDFKQMINAGKGPVFDYCSTVSPIEVELEETVTLGNAFQLGFHARACFVTQHNRMFVLNCILTDETIALYQFDRHGAVRTQPVNIHSHPHFLVRAILSMAGNNLEEAGFDTRITKVDRGKNWKPYVSIVLNGRTFKATGEQLHRYSLRGRGVVVWPTTEVDQSGNNVTDDKGRARGFVIKIYYRAASKVSECSLLRKAADIEGVAKIIHGEDGPKLSDLNMFGPRILDIAPHSYDPTHPKKAHDDSLRFRDRVCETILLNRYGPSVLACNDAVDRLSMFWKVILTHGGLWLAYILHRDISLDNILMDTWVKGGAYMIDMDQAVNFTGSIETTDDTRTGTRLYQSLMVLRSYDMTKGRRYPHDHLDDLESFIWAFVYASLHPGGNDEIVHELCDGWNDENPRIALNAKMALLASPRRSEVADALSTLLYPQHYLSLVNVLLQFIEDVVVTKLFHLRKWAHGFFPLKYLRDRFLNNDHLVIARWFKTTEALLRGESENTVVYDRALFSFSQLPQDGPDHSVDLISSPLKPDTSRSTSLASDSSSSGPLSRPDTGFHLYAPVAPARFSPRPFPPLPSRQGHSGSLDAPLPPSLPGALVPSSSPSSSPSSLKRPNENADVSDRMAKRRVSRSGAKDSEV</sequence>
<accession>A0AA39N1D1</accession>
<proteinExistence type="predicted"/>
<dbReference type="AlphaFoldDB" id="A0AA39N1D1"/>
<dbReference type="Proteomes" id="UP001175226">
    <property type="component" value="Unassembled WGS sequence"/>
</dbReference>
<comment type="caution">
    <text evidence="3">The sequence shown here is derived from an EMBL/GenBank/DDBJ whole genome shotgun (WGS) entry which is preliminary data.</text>
</comment>
<dbReference type="SUPFAM" id="SSF56112">
    <property type="entry name" value="Protein kinase-like (PK-like)"/>
    <property type="match status" value="1"/>
</dbReference>
<dbReference type="InterPro" id="IPR040976">
    <property type="entry name" value="Pkinase_fungal"/>
</dbReference>
<feature type="region of interest" description="Disordered" evidence="1">
    <location>
        <begin position="733"/>
        <end position="802"/>
    </location>
</feature>
<evidence type="ECO:0000259" key="2">
    <source>
        <dbReference type="Pfam" id="PF17667"/>
    </source>
</evidence>
<evidence type="ECO:0000313" key="3">
    <source>
        <dbReference type="EMBL" id="KAK0454352.1"/>
    </source>
</evidence>
<organism evidence="3 4">
    <name type="scientific">Armillaria borealis</name>
    <dbReference type="NCBI Taxonomy" id="47425"/>
    <lineage>
        <taxon>Eukaryota</taxon>
        <taxon>Fungi</taxon>
        <taxon>Dikarya</taxon>
        <taxon>Basidiomycota</taxon>
        <taxon>Agaricomycotina</taxon>
        <taxon>Agaricomycetes</taxon>
        <taxon>Agaricomycetidae</taxon>
        <taxon>Agaricales</taxon>
        <taxon>Marasmiineae</taxon>
        <taxon>Physalacriaceae</taxon>
        <taxon>Armillaria</taxon>
    </lineage>
</organism>
<gene>
    <name evidence="3" type="ORF">EV421DRAFT_2072490</name>
</gene>
<evidence type="ECO:0000256" key="1">
    <source>
        <dbReference type="SAM" id="MobiDB-lite"/>
    </source>
</evidence>
<dbReference type="Pfam" id="PF17667">
    <property type="entry name" value="Pkinase_fungal"/>
    <property type="match status" value="1"/>
</dbReference>
<protein>
    <recommendedName>
        <fullName evidence="2">Fungal-type protein kinase domain-containing protein</fullName>
    </recommendedName>
</protein>